<accession>A0ABY6L7V4</accession>
<evidence type="ECO:0000313" key="2">
    <source>
        <dbReference type="EMBL" id="UYV77219.1"/>
    </source>
</evidence>
<keyword evidence="3" id="KW-1185">Reference proteome</keyword>
<dbReference type="EMBL" id="CP092877">
    <property type="protein sequence ID" value="UYV77219.1"/>
    <property type="molecule type" value="Genomic_DNA"/>
</dbReference>
<gene>
    <name evidence="2" type="ORF">LAZ67_15000156</name>
</gene>
<evidence type="ECO:0000256" key="1">
    <source>
        <dbReference type="SAM" id="MobiDB-lite"/>
    </source>
</evidence>
<reference evidence="2 3" key="1">
    <citation type="submission" date="2022-01" db="EMBL/GenBank/DDBJ databases">
        <title>A chromosomal length assembly of Cordylochernes scorpioides.</title>
        <authorList>
            <person name="Zeh D."/>
            <person name="Zeh J."/>
        </authorList>
    </citation>
    <scope>NUCLEOTIDE SEQUENCE [LARGE SCALE GENOMIC DNA]</scope>
    <source>
        <strain evidence="2">IN4F17</strain>
        <tissue evidence="2">Whole Body</tissue>
    </source>
</reference>
<organism evidence="2 3">
    <name type="scientific">Cordylochernes scorpioides</name>
    <dbReference type="NCBI Taxonomy" id="51811"/>
    <lineage>
        <taxon>Eukaryota</taxon>
        <taxon>Metazoa</taxon>
        <taxon>Ecdysozoa</taxon>
        <taxon>Arthropoda</taxon>
        <taxon>Chelicerata</taxon>
        <taxon>Arachnida</taxon>
        <taxon>Pseudoscorpiones</taxon>
        <taxon>Cheliferoidea</taxon>
        <taxon>Chernetidae</taxon>
        <taxon>Cordylochernes</taxon>
    </lineage>
</organism>
<name>A0ABY6L7V4_9ARAC</name>
<feature type="region of interest" description="Disordered" evidence="1">
    <location>
        <begin position="244"/>
        <end position="270"/>
    </location>
</feature>
<evidence type="ECO:0000313" key="3">
    <source>
        <dbReference type="Proteomes" id="UP001235939"/>
    </source>
</evidence>
<proteinExistence type="predicted"/>
<feature type="region of interest" description="Disordered" evidence="1">
    <location>
        <begin position="180"/>
        <end position="211"/>
    </location>
</feature>
<evidence type="ECO:0008006" key="4">
    <source>
        <dbReference type="Google" id="ProtNLM"/>
    </source>
</evidence>
<dbReference type="Proteomes" id="UP001235939">
    <property type="component" value="Chromosome 15"/>
</dbReference>
<feature type="compositionally biased region" description="Basic residues" evidence="1">
    <location>
        <begin position="244"/>
        <end position="256"/>
    </location>
</feature>
<sequence>MDINFINELLMEERLDITFFTLISLMESMAAIQWCIGKGLLAEHYTCSKCGEPAQLKNRGGNVYKWVCQKGGVNPHYFVRSIRKNTWFGRSNMTISKILLITVHWIYGTTLSIVSHDLDLSRNTLTDWYSFCREVCLDVMVRDNTPIGGPGKILEIDESFRKKKRQPWALGARKMGAWRSREGVGTSVPSRHPAEEQGHHRAHNSSLCSSRHDSDNRLLACLQPFGAKGLYTYDRQSLSKFRGPRHWRPYKHNRKHMVPDKEKTAVSTSA</sequence>
<protein>
    <recommendedName>
        <fullName evidence="4">Transposase</fullName>
    </recommendedName>
</protein>